<dbReference type="EMBL" id="CP028923">
    <property type="protein sequence ID" value="QCK13486.1"/>
    <property type="molecule type" value="Genomic_DNA"/>
</dbReference>
<organism evidence="1 2">
    <name type="scientific">Mangrovivirga cuniculi</name>
    <dbReference type="NCBI Taxonomy" id="2715131"/>
    <lineage>
        <taxon>Bacteria</taxon>
        <taxon>Pseudomonadati</taxon>
        <taxon>Bacteroidota</taxon>
        <taxon>Cytophagia</taxon>
        <taxon>Cytophagales</taxon>
        <taxon>Mangrovivirgaceae</taxon>
        <taxon>Mangrovivirga</taxon>
    </lineage>
</organism>
<evidence type="ECO:0008006" key="3">
    <source>
        <dbReference type="Google" id="ProtNLM"/>
    </source>
</evidence>
<proteinExistence type="predicted"/>
<reference evidence="1 2" key="1">
    <citation type="submission" date="2018-04" db="EMBL/GenBank/DDBJ databases">
        <title>Complete genome uncultured novel isolate.</title>
        <authorList>
            <person name="Merlino G."/>
        </authorList>
    </citation>
    <scope>NUCLEOTIDE SEQUENCE [LARGE SCALE GENOMIC DNA]</scope>
    <source>
        <strain evidence="2">R1DC9</strain>
    </source>
</reference>
<evidence type="ECO:0000313" key="2">
    <source>
        <dbReference type="Proteomes" id="UP000298616"/>
    </source>
</evidence>
<dbReference type="OrthoDB" id="9793805at2"/>
<dbReference type="Pfam" id="PF13528">
    <property type="entry name" value="Glyco_trans_1_3"/>
    <property type="match status" value="1"/>
</dbReference>
<protein>
    <recommendedName>
        <fullName evidence="3">Glycosyl transferase family 28 C-terminal domain-containing protein</fullName>
    </recommendedName>
</protein>
<keyword evidence="2" id="KW-1185">Reference proteome</keyword>
<accession>A0A4D7JPW2</accession>
<dbReference type="Proteomes" id="UP000298616">
    <property type="component" value="Chromosome"/>
</dbReference>
<gene>
    <name evidence="1" type="ORF">DCC35_01315</name>
</gene>
<sequence length="155" mass="17299">MLSKVKTDHEWHIFSKHAKQPFSVDNIKIEPVNNQKFIHSLASSKGILCGAGFESVAEAFFLGKKVMAIPMKGQYEQALNGAGIKDMGHQVIKSFKKKRVPAIEAWINCPAPSRVNYPDNAYTVVNDVMRYAKKHFIKNAESPLSATPHHISQPV</sequence>
<dbReference type="AlphaFoldDB" id="A0A4D7JPW2"/>
<evidence type="ECO:0000313" key="1">
    <source>
        <dbReference type="EMBL" id="QCK13486.1"/>
    </source>
</evidence>
<name>A0A4D7JPW2_9BACT</name>
<dbReference type="KEGG" id="fpf:DCC35_01315"/>